<feature type="region of interest" description="Disordered" evidence="5">
    <location>
        <begin position="29"/>
        <end position="56"/>
    </location>
</feature>
<accession>A0A835C250</accession>
<feature type="transmembrane region" description="Helical" evidence="6">
    <location>
        <begin position="564"/>
        <end position="584"/>
    </location>
</feature>
<feature type="compositionally biased region" description="Basic and acidic residues" evidence="5">
    <location>
        <begin position="663"/>
        <end position="677"/>
    </location>
</feature>
<evidence type="ECO:0000256" key="1">
    <source>
        <dbReference type="ARBA" id="ARBA00004141"/>
    </source>
</evidence>
<keyword evidence="4 6" id="KW-0472">Membrane</keyword>
<dbReference type="OrthoDB" id="6418713at2759"/>
<evidence type="ECO:0000256" key="2">
    <source>
        <dbReference type="ARBA" id="ARBA00022692"/>
    </source>
</evidence>
<dbReference type="AlphaFoldDB" id="A0A835C250"/>
<dbReference type="Pfam" id="PF03151">
    <property type="entry name" value="TPT"/>
    <property type="match status" value="1"/>
</dbReference>
<keyword evidence="9" id="KW-1185">Reference proteome</keyword>
<dbReference type="EMBL" id="JACEFO010001700">
    <property type="protein sequence ID" value="KAF8719387.1"/>
    <property type="molecule type" value="Genomic_DNA"/>
</dbReference>
<comment type="subcellular location">
    <subcellularLocation>
        <location evidence="1">Membrane</location>
        <topology evidence="1">Multi-pass membrane protein</topology>
    </subcellularLocation>
</comment>
<evidence type="ECO:0000256" key="3">
    <source>
        <dbReference type="ARBA" id="ARBA00022989"/>
    </source>
</evidence>
<feature type="transmembrane region" description="Helical" evidence="6">
    <location>
        <begin position="381"/>
        <end position="401"/>
    </location>
</feature>
<evidence type="ECO:0000313" key="8">
    <source>
        <dbReference type="EMBL" id="KAF8719387.1"/>
    </source>
</evidence>
<feature type="transmembrane region" description="Helical" evidence="6">
    <location>
        <begin position="618"/>
        <end position="635"/>
    </location>
</feature>
<feature type="compositionally biased region" description="Basic and acidic residues" evidence="5">
    <location>
        <begin position="30"/>
        <end position="54"/>
    </location>
</feature>
<dbReference type="InterPro" id="IPR050186">
    <property type="entry name" value="TPT_transporter"/>
</dbReference>
<feature type="transmembrane region" description="Helical" evidence="6">
    <location>
        <begin position="342"/>
        <end position="361"/>
    </location>
</feature>
<evidence type="ECO:0000256" key="5">
    <source>
        <dbReference type="SAM" id="MobiDB-lite"/>
    </source>
</evidence>
<sequence>MSQFDRRYGKLPLPDAALTQLRSIGARNTSRVDDLGRHDATSAPAPHRESERAGPRLPWHVVSPIRDVPHHRTIVSAAAHAAATQFSRRSALGTARVLRTCAHPRHYAHVLAVEFLVSRRRPARALAGRPPPQNIRCRARRGYASCAFPRRNVSKRRPGCRREAGMDGPAERDGSTEGIQAAPEPARGGDNVVVFRCRHWRASFPIARHTVSVRARHCTCTTITEQDWASEPDQSDFPRGHRAQSTLPPPKPSGPSPTSSPNPQIRLLLPPSLPPSGLLFHPRAAPPQSQPYLRIQIHRHHLLLLLLLHHHHQQGGGGGIMGRDGGGGGAGGMSESVLRKVLLSYTYVAVWIFLSFSVIVYNKYILDPKMYNWPFPISLTMVHMAFCSSLAVALVRVLRVVDLPTSPAMTPQLYTSSVIPIGALYAMSLWFSNSAYIYLSVSFIQMLKALMPVAVYSIGVLFKKETFRSSSMLNMLSISFGVAIAAYGEARFDLRGVALQLAAVAFEATRLVLIQILLTSKGISLNPITSLYYVAPCCLCFLVVPWAFVELPRLRAVGTFQPDFFIFGTNSLCAFALNLAVFLLVGKTSALTMNVAGVVKDWLLIAFSWSVIRDTVTPINLFGYGIAFLGVAYYNHVKLQALKAKEAQKKAAQADEEAGSLLQERDGHSDRKSDNQA</sequence>
<evidence type="ECO:0000256" key="4">
    <source>
        <dbReference type="ARBA" id="ARBA00023136"/>
    </source>
</evidence>
<feature type="region of interest" description="Disordered" evidence="5">
    <location>
        <begin position="154"/>
        <end position="187"/>
    </location>
</feature>
<feature type="compositionally biased region" description="Basic and acidic residues" evidence="5">
    <location>
        <begin position="160"/>
        <end position="175"/>
    </location>
</feature>
<feature type="region of interest" description="Disordered" evidence="5">
    <location>
        <begin position="653"/>
        <end position="677"/>
    </location>
</feature>
<feature type="transmembrane region" description="Helical" evidence="6">
    <location>
        <begin position="437"/>
        <end position="461"/>
    </location>
</feature>
<feature type="domain" description="Sugar phosphate transporter" evidence="7">
    <location>
        <begin position="346"/>
        <end position="635"/>
    </location>
</feature>
<evidence type="ECO:0000313" key="9">
    <source>
        <dbReference type="Proteomes" id="UP000636709"/>
    </source>
</evidence>
<protein>
    <recommendedName>
        <fullName evidence="7">Sugar phosphate transporter domain-containing protein</fullName>
    </recommendedName>
</protein>
<reference evidence="8" key="1">
    <citation type="submission" date="2020-07" db="EMBL/GenBank/DDBJ databases">
        <title>Genome sequence and genetic diversity analysis of an under-domesticated orphan crop, white fonio (Digitaria exilis).</title>
        <authorList>
            <person name="Bennetzen J.L."/>
            <person name="Chen S."/>
            <person name="Ma X."/>
            <person name="Wang X."/>
            <person name="Yssel A.E.J."/>
            <person name="Chaluvadi S.R."/>
            <person name="Johnson M."/>
            <person name="Gangashetty P."/>
            <person name="Hamidou F."/>
            <person name="Sanogo M.D."/>
            <person name="Zwaenepoel A."/>
            <person name="Wallace J."/>
            <person name="Van De Peer Y."/>
            <person name="Van Deynze A."/>
        </authorList>
    </citation>
    <scope>NUCLEOTIDE SEQUENCE</scope>
    <source>
        <tissue evidence="8">Leaves</tissue>
    </source>
</reference>
<gene>
    <name evidence="8" type="ORF">HU200_024097</name>
</gene>
<feature type="compositionally biased region" description="Pro residues" evidence="5">
    <location>
        <begin position="247"/>
        <end position="260"/>
    </location>
</feature>
<dbReference type="Proteomes" id="UP000636709">
    <property type="component" value="Unassembled WGS sequence"/>
</dbReference>
<feature type="transmembrane region" description="Helical" evidence="6">
    <location>
        <begin position="530"/>
        <end position="549"/>
    </location>
</feature>
<dbReference type="PANTHER" id="PTHR11132">
    <property type="entry name" value="SOLUTE CARRIER FAMILY 35"/>
    <property type="match status" value="1"/>
</dbReference>
<feature type="transmembrane region" description="Helical" evidence="6">
    <location>
        <begin position="473"/>
        <end position="490"/>
    </location>
</feature>
<feature type="transmembrane region" description="Helical" evidence="6">
    <location>
        <begin position="413"/>
        <end position="431"/>
    </location>
</feature>
<dbReference type="GO" id="GO:0016020">
    <property type="term" value="C:membrane"/>
    <property type="evidence" value="ECO:0007669"/>
    <property type="project" value="UniProtKB-SubCell"/>
</dbReference>
<name>A0A835C250_9POAL</name>
<proteinExistence type="predicted"/>
<keyword evidence="2 6" id="KW-0812">Transmembrane</keyword>
<dbReference type="InterPro" id="IPR004853">
    <property type="entry name" value="Sugar_P_trans_dom"/>
</dbReference>
<organism evidence="8 9">
    <name type="scientific">Digitaria exilis</name>
    <dbReference type="NCBI Taxonomy" id="1010633"/>
    <lineage>
        <taxon>Eukaryota</taxon>
        <taxon>Viridiplantae</taxon>
        <taxon>Streptophyta</taxon>
        <taxon>Embryophyta</taxon>
        <taxon>Tracheophyta</taxon>
        <taxon>Spermatophyta</taxon>
        <taxon>Magnoliopsida</taxon>
        <taxon>Liliopsida</taxon>
        <taxon>Poales</taxon>
        <taxon>Poaceae</taxon>
        <taxon>PACMAD clade</taxon>
        <taxon>Panicoideae</taxon>
        <taxon>Panicodae</taxon>
        <taxon>Paniceae</taxon>
        <taxon>Anthephorinae</taxon>
        <taxon>Digitaria</taxon>
    </lineage>
</organism>
<comment type="caution">
    <text evidence="8">The sequence shown here is derived from an EMBL/GenBank/DDBJ whole genome shotgun (WGS) entry which is preliminary data.</text>
</comment>
<keyword evidence="3 6" id="KW-1133">Transmembrane helix</keyword>
<evidence type="ECO:0000256" key="6">
    <source>
        <dbReference type="SAM" id="Phobius"/>
    </source>
</evidence>
<evidence type="ECO:0000259" key="7">
    <source>
        <dbReference type="Pfam" id="PF03151"/>
    </source>
</evidence>
<feature type="region of interest" description="Disordered" evidence="5">
    <location>
        <begin position="229"/>
        <end position="267"/>
    </location>
</feature>
<feature type="transmembrane region" description="Helical" evidence="6">
    <location>
        <begin position="496"/>
        <end position="518"/>
    </location>
</feature>